<organism evidence="1 2">
    <name type="scientific">Mycolicibacterium peregrinum</name>
    <name type="common">Mycobacterium peregrinum</name>
    <dbReference type="NCBI Taxonomy" id="43304"/>
    <lineage>
        <taxon>Bacteria</taxon>
        <taxon>Bacillati</taxon>
        <taxon>Actinomycetota</taxon>
        <taxon>Actinomycetes</taxon>
        <taxon>Mycobacteriales</taxon>
        <taxon>Mycobacteriaceae</taxon>
        <taxon>Mycolicibacterium</taxon>
    </lineage>
</organism>
<sequence length="84" mass="8177">MAGARQDAMGLASQAAAWTAAVSGGPAAVGQAAEAARVPWSAEAAVGRLDLAVVLAAEAPAAGVQDGHTRRGDAVAAPARACQW</sequence>
<proteinExistence type="predicted"/>
<protein>
    <submittedName>
        <fullName evidence="1">Uncharacterized protein</fullName>
    </submittedName>
</protein>
<dbReference type="EMBL" id="LZSY01000205">
    <property type="protein sequence ID" value="OBB79296.1"/>
    <property type="molecule type" value="Genomic_DNA"/>
</dbReference>
<reference evidence="2" key="1">
    <citation type="submission" date="2016-06" db="EMBL/GenBank/DDBJ databases">
        <authorList>
            <person name="Sutton G."/>
            <person name="Brinkac L."/>
            <person name="Sanka R."/>
            <person name="Adams M."/>
            <person name="Lau E."/>
            <person name="Mehaffy C."/>
            <person name="Tameris M."/>
            <person name="Hatherill M."/>
            <person name="Hanekom W."/>
            <person name="Mahomed H."/>
            <person name="Mcshane H."/>
        </authorList>
    </citation>
    <scope>NUCLEOTIDE SEQUENCE [LARGE SCALE GENOMIC DNA]</scope>
    <source>
        <strain evidence="2">852002-10433_SCH5171157</strain>
    </source>
</reference>
<dbReference type="Proteomes" id="UP000094008">
    <property type="component" value="Unassembled WGS sequence"/>
</dbReference>
<comment type="caution">
    <text evidence="1">The sequence shown here is derived from an EMBL/GenBank/DDBJ whole genome shotgun (WGS) entry which is preliminary data.</text>
</comment>
<gene>
    <name evidence="1" type="ORF">A5779_12955</name>
</gene>
<dbReference type="AlphaFoldDB" id="A0A1A0V7Y3"/>
<name>A0A1A0V7Y3_MYCPR</name>
<evidence type="ECO:0000313" key="2">
    <source>
        <dbReference type="Proteomes" id="UP000094008"/>
    </source>
</evidence>
<accession>A0A1A0V7Y3</accession>
<evidence type="ECO:0000313" key="1">
    <source>
        <dbReference type="EMBL" id="OBB79296.1"/>
    </source>
</evidence>